<protein>
    <recommendedName>
        <fullName evidence="3">Carboxypeptidase regulatory-like domain-containing protein</fullName>
    </recommendedName>
</protein>
<reference evidence="1 2" key="1">
    <citation type="submission" date="2021-01" db="EMBL/GenBank/DDBJ databases">
        <title>Whole genome shotgun sequence of Planotetraspora kaengkrachanensis NBRC 104272.</title>
        <authorList>
            <person name="Komaki H."/>
            <person name="Tamura T."/>
        </authorList>
    </citation>
    <scope>NUCLEOTIDE SEQUENCE [LARGE SCALE GENOMIC DNA]</scope>
    <source>
        <strain evidence="1 2">NBRC 104272</strain>
    </source>
</reference>
<sequence>MSGDVEPGGPEREDTDLEESLRRAAQLFDPVPVSLMEVAVEAFRFRTVDAELAELTFDSLAGAAAVRGPAQARVLGFGGPGAGLDLEITAAGASLRVVGQVTPPAHVVVEVRGDAPVSVGTDAFGRFTVDRVPPGPLSFRCRVGDAVFTTEWVTV</sequence>
<dbReference type="Proteomes" id="UP000630097">
    <property type="component" value="Unassembled WGS sequence"/>
</dbReference>
<accession>A0A8J3PTF7</accession>
<dbReference type="RefSeq" id="WP_203883832.1">
    <property type="nucleotide sequence ID" value="NZ_BAABHH010000012.1"/>
</dbReference>
<organism evidence="1 2">
    <name type="scientific">Planotetraspora kaengkrachanensis</name>
    <dbReference type="NCBI Taxonomy" id="575193"/>
    <lineage>
        <taxon>Bacteria</taxon>
        <taxon>Bacillati</taxon>
        <taxon>Actinomycetota</taxon>
        <taxon>Actinomycetes</taxon>
        <taxon>Streptosporangiales</taxon>
        <taxon>Streptosporangiaceae</taxon>
        <taxon>Planotetraspora</taxon>
    </lineage>
</organism>
<evidence type="ECO:0000313" key="1">
    <source>
        <dbReference type="EMBL" id="GIG80418.1"/>
    </source>
</evidence>
<evidence type="ECO:0000313" key="2">
    <source>
        <dbReference type="Proteomes" id="UP000630097"/>
    </source>
</evidence>
<keyword evidence="2" id="KW-1185">Reference proteome</keyword>
<dbReference type="AlphaFoldDB" id="A0A8J3PTF7"/>
<comment type="caution">
    <text evidence="1">The sequence shown here is derived from an EMBL/GenBank/DDBJ whole genome shotgun (WGS) entry which is preliminary data.</text>
</comment>
<gene>
    <name evidence="1" type="ORF">Pka01_35450</name>
</gene>
<evidence type="ECO:0008006" key="3">
    <source>
        <dbReference type="Google" id="ProtNLM"/>
    </source>
</evidence>
<name>A0A8J3PTF7_9ACTN</name>
<proteinExistence type="predicted"/>
<dbReference type="EMBL" id="BONV01000014">
    <property type="protein sequence ID" value="GIG80418.1"/>
    <property type="molecule type" value="Genomic_DNA"/>
</dbReference>